<evidence type="ECO:0000256" key="1">
    <source>
        <dbReference type="SAM" id="MobiDB-lite"/>
    </source>
</evidence>
<evidence type="ECO:0000313" key="5">
    <source>
        <dbReference type="Proteomes" id="UP001500889"/>
    </source>
</evidence>
<accession>A0AAU9F1T4</accession>
<dbReference type="Proteomes" id="UP001500889">
    <property type="component" value="Chromosome O"/>
</dbReference>
<dbReference type="SMART" id="SM00875">
    <property type="entry name" value="BACK"/>
    <property type="match status" value="1"/>
</dbReference>
<protein>
    <recommendedName>
        <fullName evidence="6">BTB domain-containing protein</fullName>
    </recommendedName>
</protein>
<evidence type="ECO:0000259" key="3">
    <source>
        <dbReference type="SMART" id="SM00875"/>
    </source>
</evidence>
<gene>
    <name evidence="4" type="ORF">DMAD_08977</name>
</gene>
<evidence type="ECO:0000313" key="4">
    <source>
        <dbReference type="EMBL" id="BFF90456.1"/>
    </source>
</evidence>
<reference evidence="4 5" key="1">
    <citation type="submission" date="2024-02" db="EMBL/GenBank/DDBJ databases">
        <title>A chromosome-level genome assembly of Drosophila madeirensis, a fruit fly species endemic to Madeira island.</title>
        <authorList>
            <person name="Tomihara K."/>
            <person name="Llopart A."/>
            <person name="Yamamoto D."/>
        </authorList>
    </citation>
    <scope>NUCLEOTIDE SEQUENCE [LARGE SCALE GENOMIC DNA]</scope>
    <source>
        <strain evidence="4 5">RF1</strain>
    </source>
</reference>
<feature type="region of interest" description="Disordered" evidence="1">
    <location>
        <begin position="426"/>
        <end position="472"/>
    </location>
</feature>
<dbReference type="AlphaFoldDB" id="A0AAU9F1T4"/>
<dbReference type="Pfam" id="PF15881">
    <property type="entry name" value="DUF4734"/>
    <property type="match status" value="1"/>
</dbReference>
<evidence type="ECO:0000259" key="2">
    <source>
        <dbReference type="SMART" id="SM00225"/>
    </source>
</evidence>
<dbReference type="InterPro" id="IPR031750">
    <property type="entry name" value="DUF4734"/>
</dbReference>
<dbReference type="SUPFAM" id="SSF54695">
    <property type="entry name" value="POZ domain"/>
    <property type="match status" value="1"/>
</dbReference>
<dbReference type="InterPro" id="IPR000210">
    <property type="entry name" value="BTB/POZ_dom"/>
</dbReference>
<dbReference type="Pfam" id="PF07707">
    <property type="entry name" value="BACK"/>
    <property type="match status" value="1"/>
</dbReference>
<dbReference type="Pfam" id="PF00651">
    <property type="entry name" value="BTB"/>
    <property type="match status" value="1"/>
</dbReference>
<dbReference type="PANTHER" id="PTHR22667">
    <property type="entry name" value="AT01380P-RELATED"/>
    <property type="match status" value="1"/>
</dbReference>
<proteinExistence type="predicted"/>
<dbReference type="InterPro" id="IPR011705">
    <property type="entry name" value="BACK"/>
</dbReference>
<dbReference type="SMART" id="SM00225">
    <property type="entry name" value="BTB"/>
    <property type="match status" value="1"/>
</dbReference>
<feature type="compositionally biased region" description="Acidic residues" evidence="1">
    <location>
        <begin position="462"/>
        <end position="472"/>
    </location>
</feature>
<dbReference type="CDD" id="cd14733">
    <property type="entry name" value="BACK"/>
    <property type="match status" value="1"/>
</dbReference>
<evidence type="ECO:0008006" key="6">
    <source>
        <dbReference type="Google" id="ProtNLM"/>
    </source>
</evidence>
<dbReference type="Gene3D" id="1.25.40.420">
    <property type="match status" value="1"/>
</dbReference>
<dbReference type="InterPro" id="IPR011333">
    <property type="entry name" value="SKP1/BTB/POZ_sf"/>
</dbReference>
<feature type="domain" description="BTB" evidence="2">
    <location>
        <begin position="63"/>
        <end position="154"/>
    </location>
</feature>
<dbReference type="EMBL" id="AP029263">
    <property type="protein sequence ID" value="BFF90456.1"/>
    <property type="molecule type" value="Genomic_DNA"/>
</dbReference>
<name>A0AAU9F1T4_DROMD</name>
<sequence>MFKPKKSKDWKIVPHKHTAAINYIKRHTAEFEKSNEKRNETSIKLVNKNRLVDVAMEHIKSNPSTIVNVDGVSFPCHDLVLSLFSKRLKEDMKNGSLNIQAPELSAEAFDQIYRWMHGDSSVVETYDLKLFRAASFLAIPELVDEMWKQLDKNNLTEYAAFKMLCKSREMHDMEELHEVLVSRICKSTLVIFSSNQFLKLSEVQVLLLLKSDRLAVNSEMEILYGGLCWLRYKWPLRRDSVGKVLQSIRFGFMSVLMLGKLTLSDRPHTGPFGDILDVFIRLPDFKKILADAMFYSSLFTISLKQPDCLKERLAVTRMKLLRSRCWTVDKRCAYHRPVCPTIPNMSFVSWEEFTNYMFRLQNDKTNIEDCIRCVDEPERLICSGSESDLSVAVPYIHSSTSSQTSQLSETSTTSVTSSCEDTSDAVSVLSTGSSESETRLPTICSSESKGSLAWQRRVTSNDETDEWSSSDE</sequence>
<feature type="domain" description="BACK" evidence="3">
    <location>
        <begin position="160"/>
        <end position="262"/>
    </location>
</feature>
<dbReference type="PANTHER" id="PTHR22667:SF0">
    <property type="entry name" value="AT01380P-RELATED"/>
    <property type="match status" value="1"/>
</dbReference>
<organism evidence="4 5">
    <name type="scientific">Drosophila madeirensis</name>
    <name type="common">Fruit fly</name>
    <dbReference type="NCBI Taxonomy" id="30013"/>
    <lineage>
        <taxon>Eukaryota</taxon>
        <taxon>Metazoa</taxon>
        <taxon>Ecdysozoa</taxon>
        <taxon>Arthropoda</taxon>
        <taxon>Hexapoda</taxon>
        <taxon>Insecta</taxon>
        <taxon>Pterygota</taxon>
        <taxon>Neoptera</taxon>
        <taxon>Endopterygota</taxon>
        <taxon>Diptera</taxon>
        <taxon>Brachycera</taxon>
        <taxon>Muscomorpha</taxon>
        <taxon>Ephydroidea</taxon>
        <taxon>Drosophilidae</taxon>
        <taxon>Drosophila</taxon>
        <taxon>Sophophora</taxon>
    </lineage>
</organism>
<dbReference type="Gene3D" id="3.30.710.10">
    <property type="entry name" value="Potassium Channel Kv1.1, Chain A"/>
    <property type="match status" value="1"/>
</dbReference>
<keyword evidence="5" id="KW-1185">Reference proteome</keyword>